<feature type="binding site" evidence="10">
    <location>
        <position position="171"/>
    </location>
    <ligand>
        <name>2-[(2R,5Z)-2-carboxy-4-methylthiazol-5(2H)-ylidene]ethyl phosphate</name>
        <dbReference type="ChEBI" id="CHEBI:62899"/>
    </ligand>
</feature>
<dbReference type="PANTHER" id="PTHR20857">
    <property type="entry name" value="THIAMINE-PHOSPHATE PYROPHOSPHORYLASE"/>
    <property type="match status" value="1"/>
</dbReference>
<feature type="binding site" evidence="10">
    <location>
        <position position="68"/>
    </location>
    <ligand>
        <name>Mg(2+)</name>
        <dbReference type="ChEBI" id="CHEBI:18420"/>
    </ligand>
</feature>
<evidence type="ECO:0000259" key="13">
    <source>
        <dbReference type="Pfam" id="PF02581"/>
    </source>
</evidence>
<dbReference type="Pfam" id="PF02581">
    <property type="entry name" value="TMP-TENI"/>
    <property type="match status" value="1"/>
</dbReference>
<dbReference type="CDD" id="cd00564">
    <property type="entry name" value="TMP_TenI"/>
    <property type="match status" value="1"/>
</dbReference>
<dbReference type="GO" id="GO:0000287">
    <property type="term" value="F:magnesium ion binding"/>
    <property type="evidence" value="ECO:0007669"/>
    <property type="project" value="UniProtKB-UniRule"/>
</dbReference>
<comment type="catalytic activity">
    <reaction evidence="8 10 11">
        <text>2-(2-carboxy-4-methylthiazol-5-yl)ethyl phosphate + 4-amino-2-methyl-5-(diphosphooxymethyl)pyrimidine + 2 H(+) = thiamine phosphate + CO2 + diphosphate</text>
        <dbReference type="Rhea" id="RHEA:47848"/>
        <dbReference type="ChEBI" id="CHEBI:15378"/>
        <dbReference type="ChEBI" id="CHEBI:16526"/>
        <dbReference type="ChEBI" id="CHEBI:33019"/>
        <dbReference type="ChEBI" id="CHEBI:37575"/>
        <dbReference type="ChEBI" id="CHEBI:57841"/>
        <dbReference type="ChEBI" id="CHEBI:62890"/>
        <dbReference type="EC" id="2.5.1.3"/>
    </reaction>
</comment>
<comment type="function">
    <text evidence="1 10">Condenses 4-methyl-5-(beta-hydroxyethyl)thiazole monophosphate (THZ-P) and 2-methyl-4-amino-5-hydroxymethyl pyrimidine pyrophosphate (HMP-PP) to form thiamine monophosphate (TMP).</text>
</comment>
<evidence type="ECO:0000256" key="12">
    <source>
        <dbReference type="RuleBase" id="RU004253"/>
    </source>
</evidence>
<gene>
    <name evidence="10 14" type="primary">thiE</name>
    <name evidence="14" type="ORF">C3B59_07925</name>
</gene>
<evidence type="ECO:0000313" key="15">
    <source>
        <dbReference type="Proteomes" id="UP000237104"/>
    </source>
</evidence>
<dbReference type="GO" id="GO:0005737">
    <property type="term" value="C:cytoplasm"/>
    <property type="evidence" value="ECO:0007669"/>
    <property type="project" value="TreeGrafter"/>
</dbReference>
<dbReference type="Gene3D" id="3.20.20.70">
    <property type="entry name" value="Aldolase class I"/>
    <property type="match status" value="1"/>
</dbReference>
<evidence type="ECO:0000256" key="9">
    <source>
        <dbReference type="ARBA" id="ARBA00047883"/>
    </source>
</evidence>
<dbReference type="InterPro" id="IPR013785">
    <property type="entry name" value="Aldolase_TIM"/>
</dbReference>
<dbReference type="Proteomes" id="UP000237104">
    <property type="component" value="Unassembled WGS sequence"/>
</dbReference>
<organism evidence="14 15">
    <name type="scientific">Cryobacterium zongtaii</name>
    <dbReference type="NCBI Taxonomy" id="1259217"/>
    <lineage>
        <taxon>Bacteria</taxon>
        <taxon>Bacillati</taxon>
        <taxon>Actinomycetota</taxon>
        <taxon>Actinomycetes</taxon>
        <taxon>Micrococcales</taxon>
        <taxon>Microbacteriaceae</taxon>
        <taxon>Cryobacterium</taxon>
    </lineage>
</organism>
<dbReference type="EMBL" id="PPXF01000037">
    <property type="protein sequence ID" value="POH66351.1"/>
    <property type="molecule type" value="Genomic_DNA"/>
</dbReference>
<accession>A0A2S3ZG39</accession>
<sequence>MSDLSLYLVTDTALCGARGVPKTVIDAVAGGITTVQVRDKTGSDDDVLRLLLQVADAVGDRATVVVNDRVDVYLRALAEGAAVHGLHVGQGDEAVARVRDRVGSDAIVGITANTPAELDRVFALPAGTVDYLGVGVIRATSTKPDHPPVLGVPGFAALAATSALPCVAIGGIGLADVWPLRRAGAAGVAVVSAVCAAPDARAAARALHREWTR</sequence>
<dbReference type="UniPathway" id="UPA00060">
    <property type="reaction ID" value="UER00141"/>
</dbReference>
<dbReference type="PANTHER" id="PTHR20857:SF15">
    <property type="entry name" value="THIAMINE-PHOSPHATE SYNTHASE"/>
    <property type="match status" value="1"/>
</dbReference>
<dbReference type="OrthoDB" id="3243336at2"/>
<feature type="binding site" evidence="10">
    <location>
        <position position="92"/>
    </location>
    <ligand>
        <name>Mg(2+)</name>
        <dbReference type="ChEBI" id="CHEBI:18420"/>
    </ligand>
</feature>
<dbReference type="SUPFAM" id="SSF51391">
    <property type="entry name" value="Thiamin phosphate synthase"/>
    <property type="match status" value="1"/>
</dbReference>
<keyword evidence="6 10" id="KW-0784">Thiamine biosynthesis</keyword>
<dbReference type="InterPro" id="IPR036206">
    <property type="entry name" value="ThiamineP_synth_sf"/>
</dbReference>
<protein>
    <recommendedName>
        <fullName evidence="10">Thiamine-phosphate synthase</fullName>
        <shortName evidence="10">TP synthase</shortName>
        <shortName evidence="10">TPS</shortName>
        <ecNumber evidence="10">2.5.1.3</ecNumber>
    </recommendedName>
    <alternativeName>
        <fullName evidence="10">Thiamine-phosphate pyrophosphorylase</fullName>
        <shortName evidence="10">TMP pyrophosphorylase</shortName>
        <shortName evidence="10">TMP-PPase</shortName>
    </alternativeName>
</protein>
<feature type="binding site" evidence="10">
    <location>
        <begin position="140"/>
        <end position="142"/>
    </location>
    <ligand>
        <name>2-[(2R,5Z)-2-carboxy-4-methylthiazol-5(2H)-ylidene]ethyl phosphate</name>
        <dbReference type="ChEBI" id="CHEBI:62899"/>
    </ligand>
</feature>
<dbReference type="GO" id="GO:0009229">
    <property type="term" value="P:thiamine diphosphate biosynthetic process"/>
    <property type="evidence" value="ECO:0007669"/>
    <property type="project" value="UniProtKB-UniRule"/>
</dbReference>
<dbReference type="HAMAP" id="MF_00097">
    <property type="entry name" value="TMP_synthase"/>
    <property type="match status" value="1"/>
</dbReference>
<evidence type="ECO:0000256" key="4">
    <source>
        <dbReference type="ARBA" id="ARBA00022723"/>
    </source>
</evidence>
<keyword evidence="3 10" id="KW-0808">Transferase</keyword>
<dbReference type="InterPro" id="IPR022998">
    <property type="entry name" value="ThiamineP_synth_TenI"/>
</dbReference>
<comment type="pathway">
    <text evidence="2 10 12">Cofactor biosynthesis; thiamine diphosphate biosynthesis; thiamine phosphate from 4-amino-2-methyl-5-diphosphomethylpyrimidine and 4-methyl-5-(2-phosphoethyl)-thiazole: step 1/1.</text>
</comment>
<feature type="binding site" evidence="10">
    <location>
        <begin position="191"/>
        <end position="192"/>
    </location>
    <ligand>
        <name>2-[(2R,5Z)-2-carboxy-4-methylthiazol-5(2H)-ylidene]ethyl phosphate</name>
        <dbReference type="ChEBI" id="CHEBI:62899"/>
    </ligand>
</feature>
<feature type="binding site" evidence="10">
    <location>
        <position position="143"/>
    </location>
    <ligand>
        <name>4-amino-2-methyl-5-(diphosphooxymethyl)pyrimidine</name>
        <dbReference type="ChEBI" id="CHEBI:57841"/>
    </ligand>
</feature>
<comment type="similarity">
    <text evidence="10 11">Belongs to the thiamine-phosphate synthase family.</text>
</comment>
<dbReference type="GO" id="GO:0009228">
    <property type="term" value="P:thiamine biosynthetic process"/>
    <property type="evidence" value="ECO:0007669"/>
    <property type="project" value="UniProtKB-KW"/>
</dbReference>
<evidence type="ECO:0000313" key="14">
    <source>
        <dbReference type="EMBL" id="POH66351.1"/>
    </source>
</evidence>
<comment type="caution">
    <text evidence="14">The sequence shown here is derived from an EMBL/GenBank/DDBJ whole genome shotgun (WGS) entry which is preliminary data.</text>
</comment>
<feature type="binding site" evidence="10">
    <location>
        <position position="67"/>
    </location>
    <ligand>
        <name>4-amino-2-methyl-5-(diphosphooxymethyl)pyrimidine</name>
        <dbReference type="ChEBI" id="CHEBI:57841"/>
    </ligand>
</feature>
<dbReference type="NCBIfam" id="TIGR00693">
    <property type="entry name" value="thiE"/>
    <property type="match status" value="1"/>
</dbReference>
<evidence type="ECO:0000256" key="2">
    <source>
        <dbReference type="ARBA" id="ARBA00005165"/>
    </source>
</evidence>
<evidence type="ECO:0000256" key="3">
    <source>
        <dbReference type="ARBA" id="ARBA00022679"/>
    </source>
</evidence>
<keyword evidence="5 10" id="KW-0460">Magnesium</keyword>
<comment type="catalytic activity">
    <reaction evidence="9 10 11">
        <text>2-[(2R,5Z)-2-carboxy-4-methylthiazol-5(2H)-ylidene]ethyl phosphate + 4-amino-2-methyl-5-(diphosphooxymethyl)pyrimidine + 2 H(+) = thiamine phosphate + CO2 + diphosphate</text>
        <dbReference type="Rhea" id="RHEA:47844"/>
        <dbReference type="ChEBI" id="CHEBI:15378"/>
        <dbReference type="ChEBI" id="CHEBI:16526"/>
        <dbReference type="ChEBI" id="CHEBI:33019"/>
        <dbReference type="ChEBI" id="CHEBI:37575"/>
        <dbReference type="ChEBI" id="CHEBI:57841"/>
        <dbReference type="ChEBI" id="CHEBI:62899"/>
        <dbReference type="EC" id="2.5.1.3"/>
    </reaction>
</comment>
<name>A0A2S3ZG39_9MICO</name>
<proteinExistence type="inferred from homology"/>
<keyword evidence="4 10" id="KW-0479">Metal-binding</keyword>
<feature type="domain" description="Thiamine phosphate synthase/TenI" evidence="13">
    <location>
        <begin position="6"/>
        <end position="194"/>
    </location>
</feature>
<evidence type="ECO:0000256" key="10">
    <source>
        <dbReference type="HAMAP-Rule" id="MF_00097"/>
    </source>
</evidence>
<evidence type="ECO:0000256" key="1">
    <source>
        <dbReference type="ARBA" id="ARBA00003814"/>
    </source>
</evidence>
<feature type="binding site" evidence="10">
    <location>
        <begin position="36"/>
        <end position="40"/>
    </location>
    <ligand>
        <name>4-amino-2-methyl-5-(diphosphooxymethyl)pyrimidine</name>
        <dbReference type="ChEBI" id="CHEBI:57841"/>
    </ligand>
</feature>
<evidence type="ECO:0000256" key="7">
    <source>
        <dbReference type="ARBA" id="ARBA00047334"/>
    </source>
</evidence>
<evidence type="ECO:0000256" key="11">
    <source>
        <dbReference type="RuleBase" id="RU003826"/>
    </source>
</evidence>
<dbReference type="RefSeq" id="WP_103430814.1">
    <property type="nucleotide sequence ID" value="NZ_PPXF01000037.1"/>
</dbReference>
<evidence type="ECO:0000256" key="5">
    <source>
        <dbReference type="ARBA" id="ARBA00022842"/>
    </source>
</evidence>
<dbReference type="InterPro" id="IPR034291">
    <property type="entry name" value="TMP_synthase"/>
</dbReference>
<dbReference type="GO" id="GO:0004789">
    <property type="term" value="F:thiamine-phosphate diphosphorylase activity"/>
    <property type="evidence" value="ECO:0007669"/>
    <property type="project" value="UniProtKB-UniRule"/>
</dbReference>
<evidence type="ECO:0000256" key="8">
    <source>
        <dbReference type="ARBA" id="ARBA00047851"/>
    </source>
</evidence>
<reference evidence="14 15" key="1">
    <citation type="submission" date="2018-01" db="EMBL/GenBank/DDBJ databases">
        <title>Cryobacterium sp. nov., from glaciers in China.</title>
        <authorList>
            <person name="Liu Q."/>
            <person name="Xin Y.-H."/>
        </authorList>
    </citation>
    <scope>NUCLEOTIDE SEQUENCE [LARGE SCALE GENOMIC DNA]</scope>
    <source>
        <strain evidence="14 15">TMB1-8</strain>
    </source>
</reference>
<evidence type="ECO:0000256" key="6">
    <source>
        <dbReference type="ARBA" id="ARBA00022977"/>
    </source>
</evidence>
<dbReference type="EC" id="2.5.1.3" evidence="10"/>
<comment type="catalytic activity">
    <reaction evidence="7 10 11">
        <text>4-methyl-5-(2-phosphooxyethyl)-thiazole + 4-amino-2-methyl-5-(diphosphooxymethyl)pyrimidine + H(+) = thiamine phosphate + diphosphate</text>
        <dbReference type="Rhea" id="RHEA:22328"/>
        <dbReference type="ChEBI" id="CHEBI:15378"/>
        <dbReference type="ChEBI" id="CHEBI:33019"/>
        <dbReference type="ChEBI" id="CHEBI:37575"/>
        <dbReference type="ChEBI" id="CHEBI:57841"/>
        <dbReference type="ChEBI" id="CHEBI:58296"/>
        <dbReference type="EC" id="2.5.1.3"/>
    </reaction>
</comment>
<dbReference type="AlphaFoldDB" id="A0A2S3ZG39"/>
<feature type="binding site" evidence="10">
    <location>
        <position position="111"/>
    </location>
    <ligand>
        <name>4-amino-2-methyl-5-(diphosphooxymethyl)pyrimidine</name>
        <dbReference type="ChEBI" id="CHEBI:57841"/>
    </ligand>
</feature>
<comment type="cofactor">
    <cofactor evidence="10">
        <name>Mg(2+)</name>
        <dbReference type="ChEBI" id="CHEBI:18420"/>
    </cofactor>
    <text evidence="10">Binds 1 Mg(2+) ion per subunit.</text>
</comment>